<keyword evidence="2 4" id="KW-0813">Transport</keyword>
<evidence type="ECO:0000256" key="3">
    <source>
        <dbReference type="ARBA" id="ARBA00023065"/>
    </source>
</evidence>
<evidence type="ECO:0000256" key="4">
    <source>
        <dbReference type="HAMAP-Rule" id="MF_00310"/>
    </source>
</evidence>
<dbReference type="InterPro" id="IPR000194">
    <property type="entry name" value="ATPase_F1/V1/A1_a/bsu_nucl-bd"/>
</dbReference>
<dbReference type="InterPro" id="IPR004100">
    <property type="entry name" value="ATPase_F1/V1/A1_a/bsu_N"/>
</dbReference>
<keyword evidence="3 4" id="KW-0406">Ion transport</keyword>
<evidence type="ECO:0000313" key="9">
    <source>
        <dbReference type="Proteomes" id="UP000451860"/>
    </source>
</evidence>
<dbReference type="AlphaFoldDB" id="A0A7J5UIW3"/>
<dbReference type="GO" id="GO:0005524">
    <property type="term" value="F:ATP binding"/>
    <property type="evidence" value="ECO:0007669"/>
    <property type="project" value="UniProtKB-UniRule"/>
</dbReference>
<organism evidence="8 9">
    <name type="scientific">Georgenia thermotolerans</name>
    <dbReference type="NCBI Taxonomy" id="527326"/>
    <lineage>
        <taxon>Bacteria</taxon>
        <taxon>Bacillati</taxon>
        <taxon>Actinomycetota</taxon>
        <taxon>Actinomycetes</taxon>
        <taxon>Micrococcales</taxon>
        <taxon>Bogoriellaceae</taxon>
        <taxon>Georgenia</taxon>
    </lineage>
</organism>
<keyword evidence="9" id="KW-1185">Reference proteome</keyword>
<evidence type="ECO:0000256" key="1">
    <source>
        <dbReference type="ARBA" id="ARBA00008936"/>
    </source>
</evidence>
<dbReference type="GO" id="GO:0042777">
    <property type="term" value="P:proton motive force-driven plasma membrane ATP synthesis"/>
    <property type="evidence" value="ECO:0007669"/>
    <property type="project" value="UniProtKB-UniRule"/>
</dbReference>
<gene>
    <name evidence="4" type="primary">atpB</name>
    <name evidence="8" type="ORF">GB883_20555</name>
</gene>
<evidence type="ECO:0000259" key="7">
    <source>
        <dbReference type="Pfam" id="PF22919"/>
    </source>
</evidence>
<dbReference type="Pfam" id="PF00006">
    <property type="entry name" value="ATP-synt_ab"/>
    <property type="match status" value="1"/>
</dbReference>
<sequence length="459" mass="49067">MLEAVEYTDVAQVRGPLLVARGVQGVGWDFSAQIRLDSGEVRHGVVLEVDRDLAVVQLLEGTEGVRPGGATVRFAGETLHVPVGAGWLGRVCNGRGEPVDGGPPILGTRRAAVGGHPLNPTHRDPPAEPVLTGVSAIDALTTLVRGQKLPIFSLAGLPHLELATQVAAQATTGGEPFAVVFAGMGLPHLDAAAVRDALEERSAAGELVLLLNTADDPVVERILTPRIALTVAEHLAFELGRHVLVVMADMTAYAEAVREVSAARGEIPGRRAYPGYLYSDLASLYERCGRVRWRPGSVTVLPVLTMPAGDITHPVPDLTGYITEGQVVLSAEVQAAGVYPPVEPLSSLSRLMRKGAGPGRTREDHLDVAAQVLASLARARQARELADLVGEEALSGTDRLYVAFEQEVRRRLLDQRRDEARSLEETLDRAWQALRVLPRRELTMLPAGVLDARYAPGTG</sequence>
<proteinExistence type="inferred from homology"/>
<comment type="caution">
    <text evidence="8">The sequence shown here is derived from an EMBL/GenBank/DDBJ whole genome shotgun (WGS) entry which is preliminary data.</text>
</comment>
<dbReference type="EMBL" id="WHJE01000225">
    <property type="protein sequence ID" value="KAE8762210.1"/>
    <property type="molecule type" value="Genomic_DNA"/>
</dbReference>
<name>A0A7J5UIW3_9MICO</name>
<feature type="domain" description="ATP synthase A/B type C-terminal" evidence="7">
    <location>
        <begin position="355"/>
        <end position="452"/>
    </location>
</feature>
<evidence type="ECO:0000313" key="8">
    <source>
        <dbReference type="EMBL" id="KAE8762210.1"/>
    </source>
</evidence>
<feature type="domain" description="ATPase F1/V1/A1 complex alpha/beta subunit N-terminal" evidence="6">
    <location>
        <begin position="10"/>
        <end position="76"/>
    </location>
</feature>
<dbReference type="GO" id="GO:0046933">
    <property type="term" value="F:proton-transporting ATP synthase activity, rotational mechanism"/>
    <property type="evidence" value="ECO:0007669"/>
    <property type="project" value="UniProtKB-UniRule"/>
</dbReference>
<dbReference type="InterPro" id="IPR022879">
    <property type="entry name" value="V-ATPase_su_B/beta"/>
</dbReference>
<feature type="domain" description="ATPase F1/V1/A1 complex alpha/beta subunit nucleotide-binding" evidence="5">
    <location>
        <begin position="133"/>
        <end position="349"/>
    </location>
</feature>
<dbReference type="NCBIfam" id="NF003235">
    <property type="entry name" value="PRK04196.1"/>
    <property type="match status" value="1"/>
</dbReference>
<dbReference type="PANTHER" id="PTHR43389">
    <property type="entry name" value="V-TYPE PROTON ATPASE SUBUNIT B"/>
    <property type="match status" value="1"/>
</dbReference>
<dbReference type="Gene3D" id="3.40.50.12240">
    <property type="match status" value="1"/>
</dbReference>
<dbReference type="Pfam" id="PF02874">
    <property type="entry name" value="ATP-synt_ab_N"/>
    <property type="match status" value="1"/>
</dbReference>
<dbReference type="PANTHER" id="PTHR43389:SF4">
    <property type="entry name" value="V-TYPE PROTON ATPASE SUBUNIT B"/>
    <property type="match status" value="1"/>
</dbReference>
<dbReference type="SUPFAM" id="SSF47917">
    <property type="entry name" value="C-terminal domain of alpha and beta subunits of F1 ATP synthase"/>
    <property type="match status" value="1"/>
</dbReference>
<keyword evidence="4" id="KW-0375">Hydrogen ion transport</keyword>
<protein>
    <recommendedName>
        <fullName evidence="4">V-type ATP synthase beta chain</fullName>
    </recommendedName>
    <alternativeName>
        <fullName evidence="4">V-ATPase subunit B</fullName>
    </alternativeName>
</protein>
<dbReference type="InterPro" id="IPR027417">
    <property type="entry name" value="P-loop_NTPase"/>
</dbReference>
<dbReference type="GO" id="GO:0046961">
    <property type="term" value="F:proton-transporting ATPase activity, rotational mechanism"/>
    <property type="evidence" value="ECO:0007669"/>
    <property type="project" value="TreeGrafter"/>
</dbReference>
<comment type="function">
    <text evidence="4">Produces ATP from ADP in the presence of a proton gradient across the membrane. The V-type beta chain is a regulatory subunit.</text>
</comment>
<keyword evidence="4" id="KW-0066">ATP synthesis</keyword>
<dbReference type="SUPFAM" id="SSF52540">
    <property type="entry name" value="P-loop containing nucleoside triphosphate hydrolases"/>
    <property type="match status" value="1"/>
</dbReference>
<evidence type="ECO:0000256" key="2">
    <source>
        <dbReference type="ARBA" id="ARBA00022448"/>
    </source>
</evidence>
<dbReference type="OrthoDB" id="9801639at2"/>
<evidence type="ECO:0000259" key="6">
    <source>
        <dbReference type="Pfam" id="PF02874"/>
    </source>
</evidence>
<dbReference type="InterPro" id="IPR055190">
    <property type="entry name" value="ATP-synt_VA_C"/>
</dbReference>
<accession>A0A7J5UIW3</accession>
<dbReference type="CDD" id="cd18118">
    <property type="entry name" value="ATP-synt_V_A-type_beta_N"/>
    <property type="match status" value="1"/>
</dbReference>
<reference evidence="8 9" key="1">
    <citation type="submission" date="2019-10" db="EMBL/GenBank/DDBJ databases">
        <title>Georgenia wutianyii sp. nov. and Georgenia yuyongxinii sp. nov. isolated from plateau pika (Ochotona curzoniae) in the Qinghai-Tibet plateau of China.</title>
        <authorList>
            <person name="Tian Z."/>
        </authorList>
    </citation>
    <scope>NUCLEOTIDE SEQUENCE [LARGE SCALE GENOMIC DNA]</scope>
    <source>
        <strain evidence="8 9">DSM 21501</strain>
    </source>
</reference>
<dbReference type="Proteomes" id="UP000451860">
    <property type="component" value="Unassembled WGS sequence"/>
</dbReference>
<comment type="similarity">
    <text evidence="1 4">Belongs to the ATPase alpha/beta chains family.</text>
</comment>
<dbReference type="HAMAP" id="MF_00310">
    <property type="entry name" value="ATP_synth_B_arch"/>
    <property type="match status" value="1"/>
</dbReference>
<dbReference type="Pfam" id="PF22919">
    <property type="entry name" value="ATP-synt_VA_C"/>
    <property type="match status" value="1"/>
</dbReference>
<dbReference type="CDD" id="cd01135">
    <property type="entry name" value="V_A-ATPase_B"/>
    <property type="match status" value="1"/>
</dbReference>
<evidence type="ECO:0000259" key="5">
    <source>
        <dbReference type="Pfam" id="PF00006"/>
    </source>
</evidence>